<dbReference type="EMBL" id="CP012605">
    <property type="protein sequence ID" value="ANH71576.1"/>
    <property type="molecule type" value="Genomic_DNA"/>
</dbReference>
<dbReference type="KEGG" id="rin:ACS15_1579"/>
<name>A0AAC9BDC6_9RALS</name>
<protein>
    <submittedName>
        <fullName evidence="1">Uncharacterized protein</fullName>
    </submittedName>
</protein>
<sequence length="52" mass="5769">MHSQGCGKLGRELGIVVHERFLVSGVRAADLADWCCGQLTRQLTSARWIARD</sequence>
<organism evidence="1 2">
    <name type="scientific">Ralstonia insidiosa</name>
    <dbReference type="NCBI Taxonomy" id="190721"/>
    <lineage>
        <taxon>Bacteria</taxon>
        <taxon>Pseudomonadati</taxon>
        <taxon>Pseudomonadota</taxon>
        <taxon>Betaproteobacteria</taxon>
        <taxon>Burkholderiales</taxon>
        <taxon>Burkholderiaceae</taxon>
        <taxon>Ralstonia</taxon>
    </lineage>
</organism>
<accession>A0AAC9BDC6</accession>
<proteinExistence type="predicted"/>
<evidence type="ECO:0000313" key="2">
    <source>
        <dbReference type="Proteomes" id="UP000077927"/>
    </source>
</evidence>
<reference evidence="1 2" key="1">
    <citation type="submission" date="2015-09" db="EMBL/GenBank/DDBJ databases">
        <authorList>
            <person name="Xu Y."/>
            <person name="Nagy A."/>
            <person name="Liu N.T."/>
            <person name="Nou X."/>
        </authorList>
    </citation>
    <scope>NUCLEOTIDE SEQUENCE [LARGE SCALE GENOMIC DNA]</scope>
    <source>
        <strain evidence="1 2">FC1138</strain>
    </source>
</reference>
<dbReference type="Proteomes" id="UP000077927">
    <property type="component" value="Chromosome 1"/>
</dbReference>
<dbReference type="AlphaFoldDB" id="A0AAC9BDC6"/>
<evidence type="ECO:0000313" key="1">
    <source>
        <dbReference type="EMBL" id="ANH71576.1"/>
    </source>
</evidence>
<gene>
    <name evidence="1" type="ORF">ACS15_1579</name>
</gene>